<proteinExistence type="predicted"/>
<feature type="transmembrane region" description="Helical" evidence="1">
    <location>
        <begin position="80"/>
        <end position="101"/>
    </location>
</feature>
<comment type="caution">
    <text evidence="2">The sequence shown here is derived from an EMBL/GenBank/DDBJ whole genome shotgun (WGS) entry which is preliminary data.</text>
</comment>
<evidence type="ECO:0000313" key="3">
    <source>
        <dbReference type="Proteomes" id="UP000823736"/>
    </source>
</evidence>
<sequence>MADGPRQLTRAVVALVGATAVVSAELAGLALSTRLSVATADGALPGSVPPVPVLAVSVAAIGTVVAVHRHTSEGKRLTGSGAALIVIAPVTAFGGGCGFAGGGVTMFRSGVRLAVAVGECVTFFNGALLVLGYALLAAGLWLAAEELRLPNIAGLRSPKLSD</sequence>
<dbReference type="EMBL" id="JAGGLC010000001">
    <property type="protein sequence ID" value="MBP1985656.1"/>
    <property type="molecule type" value="Genomic_DNA"/>
</dbReference>
<feature type="transmembrane region" description="Helical" evidence="1">
    <location>
        <begin position="51"/>
        <end position="68"/>
    </location>
</feature>
<name>A0A8T4GS42_9EURY</name>
<protein>
    <submittedName>
        <fullName evidence="2">Uncharacterized protein</fullName>
    </submittedName>
</protein>
<evidence type="ECO:0000313" key="2">
    <source>
        <dbReference type="EMBL" id="MBP1985656.1"/>
    </source>
</evidence>
<keyword evidence="1" id="KW-1133">Transmembrane helix</keyword>
<feature type="transmembrane region" description="Helical" evidence="1">
    <location>
        <begin position="121"/>
        <end position="143"/>
    </location>
</feature>
<feature type="transmembrane region" description="Helical" evidence="1">
    <location>
        <begin position="12"/>
        <end position="31"/>
    </location>
</feature>
<keyword evidence="1" id="KW-0812">Transmembrane</keyword>
<dbReference type="AlphaFoldDB" id="A0A8T4GS42"/>
<dbReference type="RefSeq" id="WP_209489447.1">
    <property type="nucleotide sequence ID" value="NZ_JAGGLC010000001.1"/>
</dbReference>
<organism evidence="2 3">
    <name type="scientific">Halolamina salifodinae</name>
    <dbReference type="NCBI Taxonomy" id="1202767"/>
    <lineage>
        <taxon>Archaea</taxon>
        <taxon>Methanobacteriati</taxon>
        <taxon>Methanobacteriota</taxon>
        <taxon>Stenosarchaea group</taxon>
        <taxon>Halobacteria</taxon>
        <taxon>Halobacteriales</taxon>
        <taxon>Haloferacaceae</taxon>
    </lineage>
</organism>
<evidence type="ECO:0000256" key="1">
    <source>
        <dbReference type="SAM" id="Phobius"/>
    </source>
</evidence>
<keyword evidence="1" id="KW-0472">Membrane</keyword>
<dbReference type="Proteomes" id="UP000823736">
    <property type="component" value="Unassembled WGS sequence"/>
</dbReference>
<keyword evidence="3" id="KW-1185">Reference proteome</keyword>
<reference evidence="2" key="1">
    <citation type="submission" date="2021-03" db="EMBL/GenBank/DDBJ databases">
        <title>Genomic Encyclopedia of Type Strains, Phase IV (KMG-IV): sequencing the most valuable type-strain genomes for metagenomic binning, comparative biology and taxonomic classification.</title>
        <authorList>
            <person name="Goeker M."/>
        </authorList>
    </citation>
    <scope>NUCLEOTIDE SEQUENCE</scope>
    <source>
        <strain evidence="2">DSM 26232</strain>
    </source>
</reference>
<gene>
    <name evidence="2" type="ORF">J2753_000129</name>
</gene>
<accession>A0A8T4GS42</accession>